<reference evidence="3 4" key="1">
    <citation type="journal article" date="2021" name="Elife">
        <title>Chloroplast acquisition without the gene transfer in kleptoplastic sea slugs, Plakobranchus ocellatus.</title>
        <authorList>
            <person name="Maeda T."/>
            <person name="Takahashi S."/>
            <person name="Yoshida T."/>
            <person name="Shimamura S."/>
            <person name="Takaki Y."/>
            <person name="Nagai Y."/>
            <person name="Toyoda A."/>
            <person name="Suzuki Y."/>
            <person name="Arimoto A."/>
            <person name="Ishii H."/>
            <person name="Satoh N."/>
            <person name="Nishiyama T."/>
            <person name="Hasebe M."/>
            <person name="Maruyama T."/>
            <person name="Minagawa J."/>
            <person name="Obokata J."/>
            <person name="Shigenobu S."/>
        </authorList>
    </citation>
    <scope>NUCLEOTIDE SEQUENCE [LARGE SCALE GENOMIC DNA]</scope>
</reference>
<evidence type="ECO:0000259" key="2">
    <source>
        <dbReference type="Pfam" id="PF08336"/>
    </source>
</evidence>
<feature type="domain" description="Prolyl 4-hydroxylase N-terminal" evidence="2">
    <location>
        <begin position="30"/>
        <end position="155"/>
    </location>
</feature>
<protein>
    <submittedName>
        <fullName evidence="3">Prolyl 4-hydroxylase subunit alpha-1</fullName>
    </submittedName>
</protein>
<dbReference type="Gene3D" id="1.25.40.10">
    <property type="entry name" value="Tetratricopeptide repeat domain"/>
    <property type="match status" value="1"/>
</dbReference>
<dbReference type="InterPro" id="IPR011990">
    <property type="entry name" value="TPR-like_helical_dom_sf"/>
</dbReference>
<proteinExistence type="predicted"/>
<accession>A0AAV4A1W7</accession>
<dbReference type="EMBL" id="BLXT01003294">
    <property type="protein sequence ID" value="GFO01415.1"/>
    <property type="molecule type" value="Genomic_DNA"/>
</dbReference>
<comment type="caution">
    <text evidence="3">The sequence shown here is derived from an EMBL/GenBank/DDBJ whole genome shotgun (WGS) entry which is preliminary data.</text>
</comment>
<organism evidence="3 4">
    <name type="scientific">Plakobranchus ocellatus</name>
    <dbReference type="NCBI Taxonomy" id="259542"/>
    <lineage>
        <taxon>Eukaryota</taxon>
        <taxon>Metazoa</taxon>
        <taxon>Spiralia</taxon>
        <taxon>Lophotrochozoa</taxon>
        <taxon>Mollusca</taxon>
        <taxon>Gastropoda</taxon>
        <taxon>Heterobranchia</taxon>
        <taxon>Euthyneura</taxon>
        <taxon>Panpulmonata</taxon>
        <taxon>Sacoglossa</taxon>
        <taxon>Placobranchoidea</taxon>
        <taxon>Plakobranchidae</taxon>
        <taxon>Plakobranchus</taxon>
    </lineage>
</organism>
<keyword evidence="4" id="KW-1185">Reference proteome</keyword>
<dbReference type="Pfam" id="PF08336">
    <property type="entry name" value="P4Ha_N"/>
    <property type="match status" value="1"/>
</dbReference>
<dbReference type="GO" id="GO:0005783">
    <property type="term" value="C:endoplasmic reticulum"/>
    <property type="evidence" value="ECO:0007669"/>
    <property type="project" value="InterPro"/>
</dbReference>
<keyword evidence="1" id="KW-1133">Transmembrane helix</keyword>
<name>A0AAV4A1W7_9GAST</name>
<evidence type="ECO:0000313" key="3">
    <source>
        <dbReference type="EMBL" id="GFO01415.1"/>
    </source>
</evidence>
<evidence type="ECO:0000256" key="1">
    <source>
        <dbReference type="SAM" id="Phobius"/>
    </source>
</evidence>
<dbReference type="Gene3D" id="6.10.140.1460">
    <property type="match status" value="1"/>
</dbReference>
<gene>
    <name evidence="3" type="ORF">PoB_002792000</name>
</gene>
<dbReference type="InterPro" id="IPR013547">
    <property type="entry name" value="P4H_N"/>
</dbReference>
<dbReference type="GO" id="GO:0004656">
    <property type="term" value="F:procollagen-proline 4-dioxygenase activity"/>
    <property type="evidence" value="ECO:0007669"/>
    <property type="project" value="InterPro"/>
</dbReference>
<dbReference type="Proteomes" id="UP000735302">
    <property type="component" value="Unassembled WGS sequence"/>
</dbReference>
<keyword evidence="1" id="KW-0812">Transmembrane</keyword>
<dbReference type="AlphaFoldDB" id="A0AAV4A1W7"/>
<evidence type="ECO:0000313" key="4">
    <source>
        <dbReference type="Proteomes" id="UP000735302"/>
    </source>
</evidence>
<keyword evidence="1" id="KW-0472">Membrane</keyword>
<sequence length="289" mass="32893">MWNMLVLVDFITITTVITMVTGNIFTSSLKVERLVQEEEMVLDELKRYIDLQYDRLKTFSNFYTTRLQEIRMKDELSDFTKLEHPNAVYKAIKRFSSDYAHVLGENFDSFRNTIATSKVRFDASAGDIRGASISLLRLQSVYRMSASDMAEGNYLGYHGPALTLSDTFYIAQTAFSESMHEATLDWLNVTVSLLSDGMMQNRDSLTVGRVKALMGRSHLYAGNTVAAESLFTEAKRLDPSAGDTLELEKDLKFSQPKEPVDEPGYFQNFSRLCSLENKIYVPVRLDQRS</sequence>
<feature type="transmembrane region" description="Helical" evidence="1">
    <location>
        <begin position="6"/>
        <end position="25"/>
    </location>
</feature>